<evidence type="ECO:0000256" key="4">
    <source>
        <dbReference type="ARBA" id="ARBA00023163"/>
    </source>
</evidence>
<dbReference type="InterPro" id="IPR037525">
    <property type="entry name" value="Velvet_dom"/>
</dbReference>
<dbReference type="GO" id="GO:0005634">
    <property type="term" value="C:nucleus"/>
    <property type="evidence" value="ECO:0007669"/>
    <property type="project" value="UniProtKB-SubCell"/>
</dbReference>
<feature type="region of interest" description="Disordered" evidence="6">
    <location>
        <begin position="380"/>
        <end position="404"/>
    </location>
</feature>
<evidence type="ECO:0000256" key="6">
    <source>
        <dbReference type="SAM" id="MobiDB-lite"/>
    </source>
</evidence>
<evidence type="ECO:0000256" key="2">
    <source>
        <dbReference type="ARBA" id="ARBA00022969"/>
    </source>
</evidence>
<feature type="region of interest" description="Disordered" evidence="6">
    <location>
        <begin position="241"/>
        <end position="263"/>
    </location>
</feature>
<keyword evidence="9" id="KW-1185">Reference proteome</keyword>
<evidence type="ECO:0000313" key="9">
    <source>
        <dbReference type="Proteomes" id="UP000215305"/>
    </source>
</evidence>
<evidence type="ECO:0000259" key="7">
    <source>
        <dbReference type="PROSITE" id="PS51821"/>
    </source>
</evidence>
<dbReference type="OrthoDB" id="3056235at2759"/>
<evidence type="ECO:0000256" key="5">
    <source>
        <dbReference type="ARBA" id="ARBA00023242"/>
    </source>
</evidence>
<comment type="subcellular location">
    <subcellularLocation>
        <location evidence="1">Nucleus</location>
    </subcellularLocation>
</comment>
<evidence type="ECO:0000256" key="1">
    <source>
        <dbReference type="ARBA" id="ARBA00004123"/>
    </source>
</evidence>
<feature type="region of interest" description="Disordered" evidence="6">
    <location>
        <begin position="331"/>
        <end position="363"/>
    </location>
</feature>
<reference evidence="8" key="1">
    <citation type="submission" date="2018-08" db="EMBL/GenBank/DDBJ databases">
        <title>Draft genome sequence of azole-resistant Aspergillus thermomutatus (Neosartorya pseudofischeri) strain HMR AF 39, isolated from a human nasal aspirate.</title>
        <authorList>
            <person name="Parent-Michaud M."/>
            <person name="Dufresne P.J."/>
            <person name="Fournier E."/>
            <person name="Martineau C."/>
            <person name="Moreira S."/>
            <person name="Perkins V."/>
            <person name="De Repentigny L."/>
            <person name="Dufresne S.F."/>
        </authorList>
    </citation>
    <scope>NUCLEOTIDE SEQUENCE [LARGE SCALE GENOMIC DNA]</scope>
    <source>
        <strain evidence="8">HMR AF 39</strain>
    </source>
</reference>
<proteinExistence type="predicted"/>
<dbReference type="Proteomes" id="UP000215305">
    <property type="component" value="Unassembled WGS sequence"/>
</dbReference>
<dbReference type="PANTHER" id="PTHR33572">
    <property type="entry name" value="SPORE DEVELOPMENT REGULATOR VOSA"/>
    <property type="match status" value="1"/>
</dbReference>
<dbReference type="PANTHER" id="PTHR33572:SF17">
    <property type="entry name" value="SEXUAL DEVELOPMENT REGULATOR VELC"/>
    <property type="match status" value="1"/>
</dbReference>
<feature type="compositionally biased region" description="Basic and acidic residues" evidence="6">
    <location>
        <begin position="345"/>
        <end position="357"/>
    </location>
</feature>
<dbReference type="EMBL" id="NKHU02000019">
    <property type="protein sequence ID" value="RHZ65173.1"/>
    <property type="molecule type" value="Genomic_DNA"/>
</dbReference>
<keyword evidence="4" id="KW-0804">Transcription</keyword>
<feature type="compositionally biased region" description="Polar residues" evidence="6">
    <location>
        <begin position="66"/>
        <end position="76"/>
    </location>
</feature>
<dbReference type="GO" id="GO:0030435">
    <property type="term" value="P:sporulation resulting in formation of a cellular spore"/>
    <property type="evidence" value="ECO:0007669"/>
    <property type="project" value="UniProtKB-KW"/>
</dbReference>
<gene>
    <name evidence="8" type="ORF">CDV56_105780</name>
</gene>
<dbReference type="VEuPathDB" id="FungiDB:CDV56_105780"/>
<feature type="compositionally biased region" description="Polar residues" evidence="6">
    <location>
        <begin position="1"/>
        <end position="24"/>
    </location>
</feature>
<sequence length="508" mass="55361">MSDTPFPQWNYSTSDGRYLNSRTPASFGEQGEVTPNPASSYSKQEPPPPFIFHGTQGYDPPVVSPATDSRFSSSVNPWDGGIEQRYNVASASADSLPQIKIRRSGQPRGADHWDSIAPTSADLLGQIKVRRSGQPRGTEYWDSISSPNADSPGQIKVRRSGQPRDAGYSHFPHHGVSDRSHGQISVGLKERTEDVDSRNPTTIPNPVHADRGSAALNGGLNLLQTLPSQPQRQVASGIPMGFDKLLNHSPEPQPPPRRDSASPRYHLHIRQQPIAARACGAGDRDRRPVDPPPIIQMLLTDFDPQSQADLDTLQDPRLTVGCLLLPVSAATSWPGSPEADGACANREERTASQRAEENAPGQCTPLLSGKAFVSPFHVDLDPDPQTAPHHPTSADTKVETKPDAPNSVDGLALAKVRVPATFFIFPDLSIRSAGVYRLQFRLMNWGLVEDTGQSMPILAEVWSNPFRVYPAKDFPGMRDSSPLTEALKELGFVELKTRGKGKGKGRRR</sequence>
<name>A0A397HVM6_ASPTH</name>
<protein>
    <recommendedName>
        <fullName evidence="7">Velvet domain-containing protein</fullName>
    </recommendedName>
</protein>
<dbReference type="Gene3D" id="2.60.40.3960">
    <property type="entry name" value="Velvet domain"/>
    <property type="match status" value="1"/>
</dbReference>
<feature type="compositionally biased region" description="Basic and acidic residues" evidence="6">
    <location>
        <begin position="188"/>
        <end position="197"/>
    </location>
</feature>
<dbReference type="InterPro" id="IPR038491">
    <property type="entry name" value="Velvet_dom_sf"/>
</dbReference>
<feature type="region of interest" description="Disordered" evidence="6">
    <location>
        <begin position="1"/>
        <end position="80"/>
    </location>
</feature>
<dbReference type="InterPro" id="IPR021740">
    <property type="entry name" value="Velvet"/>
</dbReference>
<dbReference type="STRING" id="41047.A0A397HVM6"/>
<evidence type="ECO:0000313" key="8">
    <source>
        <dbReference type="EMBL" id="RHZ65173.1"/>
    </source>
</evidence>
<feature type="domain" description="Velvet" evidence="7">
    <location>
        <begin position="260"/>
        <end position="498"/>
    </location>
</feature>
<accession>A0A397HVM6</accession>
<organism evidence="8 9">
    <name type="scientific">Aspergillus thermomutatus</name>
    <name type="common">Neosartorya pseudofischeri</name>
    <dbReference type="NCBI Taxonomy" id="41047"/>
    <lineage>
        <taxon>Eukaryota</taxon>
        <taxon>Fungi</taxon>
        <taxon>Dikarya</taxon>
        <taxon>Ascomycota</taxon>
        <taxon>Pezizomycotina</taxon>
        <taxon>Eurotiomycetes</taxon>
        <taxon>Eurotiomycetidae</taxon>
        <taxon>Eurotiales</taxon>
        <taxon>Aspergillaceae</taxon>
        <taxon>Aspergillus</taxon>
        <taxon>Aspergillus subgen. Fumigati</taxon>
    </lineage>
</organism>
<keyword evidence="5" id="KW-0539">Nucleus</keyword>
<dbReference type="GeneID" id="38127754"/>
<dbReference type="RefSeq" id="XP_026617725.1">
    <property type="nucleotide sequence ID" value="XM_026759399.1"/>
</dbReference>
<evidence type="ECO:0000256" key="3">
    <source>
        <dbReference type="ARBA" id="ARBA00023015"/>
    </source>
</evidence>
<dbReference type="PROSITE" id="PS51821">
    <property type="entry name" value="VELVET"/>
    <property type="match status" value="1"/>
</dbReference>
<feature type="region of interest" description="Disordered" evidence="6">
    <location>
        <begin position="134"/>
        <end position="214"/>
    </location>
</feature>
<comment type="caution">
    <text evidence="8">The sequence shown here is derived from an EMBL/GenBank/DDBJ whole genome shotgun (WGS) entry which is preliminary data.</text>
</comment>
<keyword evidence="2" id="KW-0749">Sporulation</keyword>
<dbReference type="Pfam" id="PF11754">
    <property type="entry name" value="Velvet"/>
    <property type="match status" value="1"/>
</dbReference>
<dbReference type="AlphaFoldDB" id="A0A397HVM6"/>
<keyword evidence="3" id="KW-0805">Transcription regulation</keyword>